<dbReference type="PANTHER" id="PTHR13134:SF3">
    <property type="entry name" value="TRAFFICKING PROTEIN PARTICLE COMPLEX SUBUNIT 13"/>
    <property type="match status" value="1"/>
</dbReference>
<dbReference type="OrthoDB" id="10250284at2759"/>
<dbReference type="Proteomes" id="UP000606974">
    <property type="component" value="Unassembled WGS sequence"/>
</dbReference>
<organism evidence="3 4">
    <name type="scientific">Endocarpon pusillum</name>
    <dbReference type="NCBI Taxonomy" id="364733"/>
    <lineage>
        <taxon>Eukaryota</taxon>
        <taxon>Fungi</taxon>
        <taxon>Dikarya</taxon>
        <taxon>Ascomycota</taxon>
        <taxon>Pezizomycotina</taxon>
        <taxon>Eurotiomycetes</taxon>
        <taxon>Chaetothyriomycetidae</taxon>
        <taxon>Verrucariales</taxon>
        <taxon>Verrucariaceae</taxon>
        <taxon>Endocarpon</taxon>
    </lineage>
</organism>
<dbReference type="GO" id="GO:1990072">
    <property type="term" value="C:TRAPPIII protein complex"/>
    <property type="evidence" value="ECO:0007669"/>
    <property type="project" value="TreeGrafter"/>
</dbReference>
<comment type="caution">
    <text evidence="3">The sequence shown here is derived from an EMBL/GenBank/DDBJ whole genome shotgun (WGS) entry which is preliminary data.</text>
</comment>
<name>A0A8H7E3F9_9EURO</name>
<sequence length="348" mass="38541">MEPPTHINIFLVMARSRARSSGEMPKEPHVVSLKVLRLSRPSLAEQHPLPLEDPRCTASLAYPSEHIDHIFALSPLLTLPPSFGSTHVGEMFACSLCANNELMPGETYRMVISIGISAEMQTPSQTIPLELETLTQQDEEKAFTPGSSIQKIVRFDLKEEGNHVLAVNITYMENTLAGEIGSAATGGRSRTFRKLYQFVAQPCLSVRTKATELPSHEIEDRTFGPYGKSKLLRFALEAQLENVADMAITLEQTSLDVRAPFKSTSMNCDGDLLIEPSFKPMLSPRDVLQVAFLVEQQGEVTDGLDTLRSDIKRDGRTMLGQLSIEWRGPMGERGFLTTGNLLTRRIVA</sequence>
<accession>A0A8H7E3F9</accession>
<feature type="domain" description="Trafficking protein particle complex subunit 13 N-terminal" evidence="1">
    <location>
        <begin position="29"/>
        <end position="200"/>
    </location>
</feature>
<keyword evidence="4" id="KW-1185">Reference proteome</keyword>
<evidence type="ECO:0000259" key="2">
    <source>
        <dbReference type="Pfam" id="PF23647"/>
    </source>
</evidence>
<dbReference type="InterPro" id="IPR055429">
    <property type="entry name" value="TRAPPC13_M"/>
</dbReference>
<gene>
    <name evidence="3" type="ORF">GJ744_011437</name>
</gene>
<feature type="domain" description="Trafficking protein particle complex subunit 13 middle" evidence="2">
    <location>
        <begin position="234"/>
        <end position="341"/>
    </location>
</feature>
<dbReference type="Pfam" id="PF23647">
    <property type="entry name" value="TRAPPC13_M"/>
    <property type="match status" value="1"/>
</dbReference>
<dbReference type="InterPro" id="IPR055427">
    <property type="entry name" value="TRAPPC13_N"/>
</dbReference>
<protein>
    <submittedName>
        <fullName evidence="3">Uncharacterized protein</fullName>
    </submittedName>
</protein>
<dbReference type="PANTHER" id="PTHR13134">
    <property type="entry name" value="TRAFFICKING PROTEIN PARTICLE COMPLEX SUBUNIT 13"/>
    <property type="match status" value="1"/>
</dbReference>
<reference evidence="3" key="1">
    <citation type="submission" date="2020-02" db="EMBL/GenBank/DDBJ databases">
        <authorList>
            <person name="Palmer J.M."/>
        </authorList>
    </citation>
    <scope>NUCLEOTIDE SEQUENCE</scope>
    <source>
        <strain evidence="3">EPUS1.4</strain>
        <tissue evidence="3">Thallus</tissue>
    </source>
</reference>
<dbReference type="InterPro" id="IPR010378">
    <property type="entry name" value="TRAPPC13"/>
</dbReference>
<dbReference type="EMBL" id="JAACFV010000081">
    <property type="protein sequence ID" value="KAF7506713.1"/>
    <property type="molecule type" value="Genomic_DNA"/>
</dbReference>
<dbReference type="Pfam" id="PF06159">
    <property type="entry name" value="TRAPPC13_N"/>
    <property type="match status" value="1"/>
</dbReference>
<evidence type="ECO:0000313" key="4">
    <source>
        <dbReference type="Proteomes" id="UP000606974"/>
    </source>
</evidence>
<proteinExistence type="predicted"/>
<evidence type="ECO:0000313" key="3">
    <source>
        <dbReference type="EMBL" id="KAF7506713.1"/>
    </source>
</evidence>
<evidence type="ECO:0000259" key="1">
    <source>
        <dbReference type="Pfam" id="PF06159"/>
    </source>
</evidence>
<dbReference type="AlphaFoldDB" id="A0A8H7E3F9"/>